<dbReference type="Proteomes" id="UP001066276">
    <property type="component" value="Chromosome 6"/>
</dbReference>
<proteinExistence type="predicted"/>
<accession>A0AAV7QZX1</accession>
<reference evidence="2" key="1">
    <citation type="journal article" date="2022" name="bioRxiv">
        <title>Sequencing and chromosome-scale assembly of the giantPleurodeles waltlgenome.</title>
        <authorList>
            <person name="Brown T."/>
            <person name="Elewa A."/>
            <person name="Iarovenko S."/>
            <person name="Subramanian E."/>
            <person name="Araus A.J."/>
            <person name="Petzold A."/>
            <person name="Susuki M."/>
            <person name="Suzuki K.-i.T."/>
            <person name="Hayashi T."/>
            <person name="Toyoda A."/>
            <person name="Oliveira C."/>
            <person name="Osipova E."/>
            <person name="Leigh N.D."/>
            <person name="Simon A."/>
            <person name="Yun M.H."/>
        </authorList>
    </citation>
    <scope>NUCLEOTIDE SEQUENCE</scope>
    <source>
        <strain evidence="2">20211129_DDA</strain>
        <tissue evidence="2">Liver</tissue>
    </source>
</reference>
<feature type="compositionally biased region" description="Polar residues" evidence="1">
    <location>
        <begin position="91"/>
        <end position="119"/>
    </location>
</feature>
<name>A0AAV7QZX1_PLEWA</name>
<protein>
    <submittedName>
        <fullName evidence="2">Uncharacterized protein</fullName>
    </submittedName>
</protein>
<dbReference type="EMBL" id="JANPWB010000010">
    <property type="protein sequence ID" value="KAJ1144977.1"/>
    <property type="molecule type" value="Genomic_DNA"/>
</dbReference>
<evidence type="ECO:0000313" key="3">
    <source>
        <dbReference type="Proteomes" id="UP001066276"/>
    </source>
</evidence>
<feature type="region of interest" description="Disordered" evidence="1">
    <location>
        <begin position="228"/>
        <end position="343"/>
    </location>
</feature>
<evidence type="ECO:0000256" key="1">
    <source>
        <dbReference type="SAM" id="MobiDB-lite"/>
    </source>
</evidence>
<comment type="caution">
    <text evidence="2">The sequence shown here is derived from an EMBL/GenBank/DDBJ whole genome shotgun (WGS) entry which is preliminary data.</text>
</comment>
<dbReference type="AlphaFoldDB" id="A0AAV7QZX1"/>
<feature type="region of interest" description="Disordered" evidence="1">
    <location>
        <begin position="88"/>
        <end position="119"/>
    </location>
</feature>
<gene>
    <name evidence="2" type="ORF">NDU88_011269</name>
</gene>
<sequence>MILRVLAAPLSPARELRPLVSDTSGHQGLNRAQGGRWSPSQNRRTPRGGSPPPQGHSRQFHFCQGSPAARRVLCPSWGVVEVYLGPRARTQRQSQTPPGRSPSSGGEASSLVSGTSQSPDSGSAIICSLLWPLAAAPTRPAPQGQASPVITHLWYSCVLCSHGGDQGSTPSTDRLCAGTDVPRFPSGASPEEEASFIRISEIGQSKPMHSPEEGRLVQERSRCEARPAAITGRGELSPPCPRPHRGPVNALNRAGGHGSAPLRSVRPSTGRQSLIPRGLQPAGESLGGPRQPPRGAFLCGPGDSRAPRPPLGPQLGISPTGGPLQGAPQGRGGGLDRPGAPPA</sequence>
<evidence type="ECO:0000313" key="2">
    <source>
        <dbReference type="EMBL" id="KAJ1144977.1"/>
    </source>
</evidence>
<keyword evidence="3" id="KW-1185">Reference proteome</keyword>
<feature type="region of interest" description="Disordered" evidence="1">
    <location>
        <begin position="17"/>
        <end position="61"/>
    </location>
</feature>
<organism evidence="2 3">
    <name type="scientific">Pleurodeles waltl</name>
    <name type="common">Iberian ribbed newt</name>
    <dbReference type="NCBI Taxonomy" id="8319"/>
    <lineage>
        <taxon>Eukaryota</taxon>
        <taxon>Metazoa</taxon>
        <taxon>Chordata</taxon>
        <taxon>Craniata</taxon>
        <taxon>Vertebrata</taxon>
        <taxon>Euteleostomi</taxon>
        <taxon>Amphibia</taxon>
        <taxon>Batrachia</taxon>
        <taxon>Caudata</taxon>
        <taxon>Salamandroidea</taxon>
        <taxon>Salamandridae</taxon>
        <taxon>Pleurodelinae</taxon>
        <taxon>Pleurodeles</taxon>
    </lineage>
</organism>